<reference evidence="4" key="2">
    <citation type="journal article" date="2024" name="Environ. Microbiol.">
        <title>Genome analysis and description of Tunturibacter gen. nov. expands the diversity of Terriglobia in tundra soils.</title>
        <authorList>
            <person name="Messyasz A."/>
            <person name="Mannisto M.K."/>
            <person name="Kerkhof L.J."/>
            <person name="Haggblom M.M."/>
        </authorList>
    </citation>
    <scope>NUCLEOTIDE SEQUENCE</scope>
    <source>
        <strain evidence="4">M8UP39</strain>
    </source>
</reference>
<dbReference type="Pfam" id="PF20695">
    <property type="entry name" value="UbiD_N"/>
    <property type="match status" value="1"/>
</dbReference>
<dbReference type="RefSeq" id="WP_353072065.1">
    <property type="nucleotide sequence ID" value="NZ_CP132938.1"/>
</dbReference>
<feature type="domain" description="3-octaprenyl-4-hydroxybenzoate carboxy-lyase-like Rift-related" evidence="1">
    <location>
        <begin position="128"/>
        <end position="327"/>
    </location>
</feature>
<dbReference type="GO" id="GO:0016831">
    <property type="term" value="F:carboxy-lyase activity"/>
    <property type="evidence" value="ECO:0007669"/>
    <property type="project" value="InterPro"/>
</dbReference>
<dbReference type="EMBL" id="CP132938">
    <property type="protein sequence ID" value="XCB22069.1"/>
    <property type="molecule type" value="Genomic_DNA"/>
</dbReference>
<feature type="domain" description="3-octaprenyl-4-hydroxybenzoate carboxy-lyase-like N-terminal" evidence="2">
    <location>
        <begin position="29"/>
        <end position="103"/>
    </location>
</feature>
<dbReference type="PANTHER" id="PTHR30108:SF17">
    <property type="entry name" value="FERULIC ACID DECARBOXYLASE 1"/>
    <property type="match status" value="1"/>
</dbReference>
<dbReference type="GO" id="GO:0033494">
    <property type="term" value="P:ferulate metabolic process"/>
    <property type="evidence" value="ECO:0007669"/>
    <property type="project" value="TreeGrafter"/>
</dbReference>
<proteinExistence type="predicted"/>
<organism evidence="4">
    <name type="scientific">Tunturiibacter gelidiferens</name>
    <dbReference type="NCBI Taxonomy" id="3069689"/>
    <lineage>
        <taxon>Bacteria</taxon>
        <taxon>Pseudomonadati</taxon>
        <taxon>Acidobacteriota</taxon>
        <taxon>Terriglobia</taxon>
        <taxon>Terriglobales</taxon>
        <taxon>Acidobacteriaceae</taxon>
        <taxon>Tunturiibacter</taxon>
    </lineage>
</organism>
<dbReference type="EC" id="4.1.1.-" evidence="4"/>
<dbReference type="KEGG" id="tgi:RBB81_21215"/>
<gene>
    <name evidence="4" type="ORF">RBB81_21215</name>
</gene>
<dbReference type="InterPro" id="IPR002830">
    <property type="entry name" value="UbiD"/>
</dbReference>
<dbReference type="SUPFAM" id="SSF50475">
    <property type="entry name" value="FMN-binding split barrel"/>
    <property type="match status" value="1"/>
</dbReference>
<reference evidence="4" key="1">
    <citation type="submission" date="2023-08" db="EMBL/GenBank/DDBJ databases">
        <authorList>
            <person name="Messyasz A."/>
            <person name="Mannisto M.K."/>
            <person name="Kerkhof L.J."/>
            <person name="Haggblom M."/>
        </authorList>
    </citation>
    <scope>NUCLEOTIDE SEQUENCE</scope>
    <source>
        <strain evidence="4">M8UP39</strain>
    </source>
</reference>
<dbReference type="PANTHER" id="PTHR30108">
    <property type="entry name" value="3-OCTAPRENYL-4-HYDROXYBENZOATE CARBOXY-LYASE-RELATED"/>
    <property type="match status" value="1"/>
</dbReference>
<dbReference type="GO" id="GO:0005737">
    <property type="term" value="C:cytoplasm"/>
    <property type="evidence" value="ECO:0007669"/>
    <property type="project" value="TreeGrafter"/>
</dbReference>
<protein>
    <submittedName>
        <fullName evidence="4">UbiD family decarboxylase</fullName>
        <ecNumber evidence="4">4.1.1.-</ecNumber>
    </submittedName>
</protein>
<dbReference type="GO" id="GO:0046281">
    <property type="term" value="P:cinnamic acid catabolic process"/>
    <property type="evidence" value="ECO:0007669"/>
    <property type="project" value="TreeGrafter"/>
</dbReference>
<evidence type="ECO:0000259" key="3">
    <source>
        <dbReference type="Pfam" id="PF20696"/>
    </source>
</evidence>
<feature type="domain" description="3-octaprenyl-4-hydroxybenzoate carboxy-lyase-like C-terminal" evidence="3">
    <location>
        <begin position="337"/>
        <end position="458"/>
    </location>
</feature>
<name>A0AAU7Z0I3_9BACT</name>
<evidence type="ECO:0000313" key="4">
    <source>
        <dbReference type="EMBL" id="XCB22069.1"/>
    </source>
</evidence>
<dbReference type="InterPro" id="IPR048304">
    <property type="entry name" value="UbiD_Rift_dom"/>
</dbReference>
<dbReference type="Gene3D" id="3.40.1670.10">
    <property type="entry name" value="UbiD C-terminal domain-like"/>
    <property type="match status" value="1"/>
</dbReference>
<accession>A0AAU7Z0I3</accession>
<sequence length="500" mass="56005">MNIAELAQPAEQKAFGNFPQPHADLRDWLERVEGIGELLRVSGVNWKLEMGAVAEMVYHARPENPPAILFENIPDYSPEFRVLSGMTNSPQRLALTLGLPLSKRPLDVVRAYRDRMKNFALIPNEFVESGPLLENVDRDEAVDLFKFPVPFLHELDGGRYIGTADLIIMKDPDTGWVNVGTYRAQVHDKNTIGIWMSPGKHGRLIREKYFKMGKPCPVVISCGHDPLLFLSSGNEVNYQVAEFAHAGGHRGIPFETLKSELHGLPMPARAEIVLEGEILLDDLRLEGPFGEWTGYYASSTRPDNVVRVKRVYHRNSPIITMACPMRPPSDYTLSKSVIKSAMIWDQVERAGLSGVEGVWCHESGGGRLFNVISIKQAYAGHARQAAMLAANVHAGNYLGRFVVVVDHDIDPSNPFDVMWAMSTRCDPSEDIEFIRQAWSGPLDPRKRKGISHNSRAVVIATRPFEWMSEFPPVAESSPELRAQTLERWGHILEQPATVRS</sequence>
<evidence type="ECO:0000259" key="2">
    <source>
        <dbReference type="Pfam" id="PF20695"/>
    </source>
</evidence>
<dbReference type="SUPFAM" id="SSF143968">
    <property type="entry name" value="UbiD C-terminal domain-like"/>
    <property type="match status" value="1"/>
</dbReference>
<dbReference type="InterPro" id="IPR049383">
    <property type="entry name" value="UbiD-like_N"/>
</dbReference>
<dbReference type="AlphaFoldDB" id="A0AAU7Z0I3"/>
<dbReference type="Pfam" id="PF20696">
    <property type="entry name" value="UbiD_C"/>
    <property type="match status" value="1"/>
</dbReference>
<keyword evidence="4" id="KW-0456">Lyase</keyword>
<evidence type="ECO:0000259" key="1">
    <source>
        <dbReference type="Pfam" id="PF01977"/>
    </source>
</evidence>
<dbReference type="NCBIfam" id="TIGR00148">
    <property type="entry name" value="UbiD family decarboxylase"/>
    <property type="match status" value="1"/>
</dbReference>
<dbReference type="InterPro" id="IPR049381">
    <property type="entry name" value="UbiD-like_C"/>
</dbReference>
<dbReference type="Pfam" id="PF01977">
    <property type="entry name" value="UbiD"/>
    <property type="match status" value="1"/>
</dbReference>